<evidence type="ECO:0000256" key="1">
    <source>
        <dbReference type="SAM" id="Phobius"/>
    </source>
</evidence>
<dbReference type="EMBL" id="JARQWQ010000033">
    <property type="protein sequence ID" value="KAK2561312.1"/>
    <property type="molecule type" value="Genomic_DNA"/>
</dbReference>
<proteinExistence type="predicted"/>
<evidence type="ECO:0000313" key="2">
    <source>
        <dbReference type="EMBL" id="KAK2561312.1"/>
    </source>
</evidence>
<organism evidence="2 3">
    <name type="scientific">Acropora cervicornis</name>
    <name type="common">Staghorn coral</name>
    <dbReference type="NCBI Taxonomy" id="6130"/>
    <lineage>
        <taxon>Eukaryota</taxon>
        <taxon>Metazoa</taxon>
        <taxon>Cnidaria</taxon>
        <taxon>Anthozoa</taxon>
        <taxon>Hexacorallia</taxon>
        <taxon>Scleractinia</taxon>
        <taxon>Astrocoeniina</taxon>
        <taxon>Acroporidae</taxon>
        <taxon>Acropora</taxon>
    </lineage>
</organism>
<evidence type="ECO:0000313" key="3">
    <source>
        <dbReference type="Proteomes" id="UP001249851"/>
    </source>
</evidence>
<keyword evidence="1" id="KW-0812">Transmembrane</keyword>
<comment type="caution">
    <text evidence="2">The sequence shown here is derived from an EMBL/GenBank/DDBJ whole genome shotgun (WGS) entry which is preliminary data.</text>
</comment>
<reference evidence="2" key="2">
    <citation type="journal article" date="2023" name="Science">
        <title>Genomic signatures of disease resistance in endangered staghorn corals.</title>
        <authorList>
            <person name="Vollmer S.V."/>
            <person name="Selwyn J.D."/>
            <person name="Despard B.A."/>
            <person name="Roesel C.L."/>
        </authorList>
    </citation>
    <scope>NUCLEOTIDE SEQUENCE</scope>
    <source>
        <strain evidence="2">K2</strain>
    </source>
</reference>
<keyword evidence="1" id="KW-1133">Transmembrane helix</keyword>
<dbReference type="Proteomes" id="UP001249851">
    <property type="component" value="Unassembled WGS sequence"/>
</dbReference>
<dbReference type="AlphaFoldDB" id="A0AAD9QHG7"/>
<feature type="transmembrane region" description="Helical" evidence="1">
    <location>
        <begin position="79"/>
        <end position="99"/>
    </location>
</feature>
<reference evidence="2" key="1">
    <citation type="journal article" date="2023" name="G3 (Bethesda)">
        <title>Whole genome assembly and annotation of the endangered Caribbean coral Acropora cervicornis.</title>
        <authorList>
            <person name="Selwyn J.D."/>
            <person name="Vollmer S.V."/>
        </authorList>
    </citation>
    <scope>NUCLEOTIDE SEQUENCE</scope>
    <source>
        <strain evidence="2">K2</strain>
    </source>
</reference>
<name>A0AAD9QHG7_ACRCE</name>
<accession>A0AAD9QHG7</accession>
<gene>
    <name evidence="2" type="ORF">P5673_015804</name>
</gene>
<keyword evidence="3" id="KW-1185">Reference proteome</keyword>
<sequence>MKIDDLRELATTLFSTFCVLDLVPSSMNLDCLYFAIISFMSDCPPGFNRNPNSSSRSGYICFVGFSPQLHMHPLLGKTLFRMLMFHAYGLFFAWIFTFIEKRDESSFDRMERTLKELKIEINTKYNMTDDDFERFGKRAAMAVVEGDQLDWTFLNSCGFDSSAQGKLIRRSKTDEGSRSSTIRCDQFHVFHTKF</sequence>
<protein>
    <submittedName>
        <fullName evidence="2">Uncharacterized protein</fullName>
    </submittedName>
</protein>
<keyword evidence="1" id="KW-0472">Membrane</keyword>